<reference evidence="1 2" key="1">
    <citation type="submission" date="2017-07" db="EMBL/GenBank/DDBJ databases">
        <authorList>
            <person name="Talla V."/>
            <person name="Backstrom N."/>
        </authorList>
    </citation>
    <scope>NUCLEOTIDE SEQUENCE [LARGE SCALE GENOMIC DNA]</scope>
</reference>
<keyword evidence="2" id="KW-1185">Reference proteome</keyword>
<sequence>VAQEKEVADITTRITERRWLGTSSSVDLEDMESLTANELGERVNSAILAIKRVSRVSKGLKGTFQKALKEAVASIDEAFEVLKSRTSTEETIRLRAENTRLVTEMAELRSEQGKLRADLSQLRQERLRGTDSIESEQFSLLLKEVSNLSARFSRSQRILEIALKSGNLKGEFVRDLKLAAKDLQEITDNLSCRTVEEETRRLHTDNTRMRARITDLERGIMRAVGKMMDAKLAGIEDRLLPPRLSTPRSAAVIITLQEDAVSKGVTYKEALLKAKERIGLDELGICQLKIHQTATGARMIELSGSQNVEKADKLAEKLRGVLAPIARINRPTKRADLRIGGLDDSVSTEEVVWAMALKGGCAPEEIKKS</sequence>
<organism evidence="1 2">
    <name type="scientific">Leptidea sinapis</name>
    <dbReference type="NCBI Taxonomy" id="189913"/>
    <lineage>
        <taxon>Eukaryota</taxon>
        <taxon>Metazoa</taxon>
        <taxon>Ecdysozoa</taxon>
        <taxon>Arthropoda</taxon>
        <taxon>Hexapoda</taxon>
        <taxon>Insecta</taxon>
        <taxon>Pterygota</taxon>
        <taxon>Neoptera</taxon>
        <taxon>Endopterygota</taxon>
        <taxon>Lepidoptera</taxon>
        <taxon>Glossata</taxon>
        <taxon>Ditrysia</taxon>
        <taxon>Papilionoidea</taxon>
        <taxon>Pieridae</taxon>
        <taxon>Dismorphiinae</taxon>
        <taxon>Leptidea</taxon>
    </lineage>
</organism>
<evidence type="ECO:0000313" key="1">
    <source>
        <dbReference type="EMBL" id="VVD01915.1"/>
    </source>
</evidence>
<protein>
    <submittedName>
        <fullName evidence="1">Uncharacterized protein</fullName>
    </submittedName>
</protein>
<dbReference type="AlphaFoldDB" id="A0A5E4QVA2"/>
<gene>
    <name evidence="1" type="ORF">LSINAPIS_LOCUS12231</name>
</gene>
<dbReference type="EMBL" id="FZQP02005611">
    <property type="protein sequence ID" value="VVD01915.1"/>
    <property type="molecule type" value="Genomic_DNA"/>
</dbReference>
<evidence type="ECO:0000313" key="2">
    <source>
        <dbReference type="Proteomes" id="UP000324832"/>
    </source>
</evidence>
<feature type="non-terminal residue" evidence="1">
    <location>
        <position position="1"/>
    </location>
</feature>
<accession>A0A5E4QVA2</accession>
<proteinExistence type="predicted"/>
<feature type="non-terminal residue" evidence="1">
    <location>
        <position position="369"/>
    </location>
</feature>
<dbReference type="Proteomes" id="UP000324832">
    <property type="component" value="Unassembled WGS sequence"/>
</dbReference>
<name>A0A5E4QVA2_9NEOP</name>